<reference evidence="1" key="2">
    <citation type="journal article" date="2019" name="Genome Biol. Evol.">
        <title>Day and night: Metabolic profiles and evolutionary relationships of six axenic non-marine cyanobacteria.</title>
        <authorList>
            <person name="Will S.E."/>
            <person name="Henke P."/>
            <person name="Boedeker C."/>
            <person name="Huang S."/>
            <person name="Brinkmann H."/>
            <person name="Rohde M."/>
            <person name="Jarek M."/>
            <person name="Friedl T."/>
            <person name="Seufert S."/>
            <person name="Schumacher M."/>
            <person name="Overmann J."/>
            <person name="Neumann-Schaal M."/>
            <person name="Petersen J."/>
        </authorList>
    </citation>
    <scope>NUCLEOTIDE SEQUENCE [LARGE SCALE GENOMIC DNA]</scope>
    <source>
        <strain evidence="1">PCC 7102</strain>
    </source>
</reference>
<dbReference type="EMBL" id="RSCL01000039">
    <property type="protein sequence ID" value="RUS95900.1"/>
    <property type="molecule type" value="Genomic_DNA"/>
</dbReference>
<comment type="caution">
    <text evidence="1">The sequence shown here is derived from an EMBL/GenBank/DDBJ whole genome shotgun (WGS) entry which is preliminary data.</text>
</comment>
<keyword evidence="2" id="KW-1185">Reference proteome</keyword>
<dbReference type="OrthoDB" id="517550at2"/>
<name>A0A433UPX9_9CYAN</name>
<dbReference type="RefSeq" id="WP_127086885.1">
    <property type="nucleotide sequence ID" value="NZ_VLKB01000010.1"/>
</dbReference>
<sequence>MRTVVVDAENICVSDDPDNLLSDLLILMKSDYYANQAEDLFAPDGEGIDDIIYLDINIYAYRASQKEDLPECMYSSEIDVINNEVWVISAVGLCYEANPIVMLGEELRYLLEEFRKQRSKLGIT</sequence>
<proteinExistence type="predicted"/>
<reference evidence="1" key="1">
    <citation type="submission" date="2018-12" db="EMBL/GenBank/DDBJ databases">
        <authorList>
            <person name="Will S."/>
            <person name="Neumann-Schaal M."/>
            <person name="Henke P."/>
        </authorList>
    </citation>
    <scope>NUCLEOTIDE SEQUENCE</scope>
    <source>
        <strain evidence="1">PCC 7102</strain>
    </source>
</reference>
<dbReference type="AlphaFoldDB" id="A0A433UPX9"/>
<evidence type="ECO:0000313" key="2">
    <source>
        <dbReference type="Proteomes" id="UP000271624"/>
    </source>
</evidence>
<evidence type="ECO:0000313" key="1">
    <source>
        <dbReference type="EMBL" id="RUS95900.1"/>
    </source>
</evidence>
<accession>A0A433UPX9</accession>
<gene>
    <name evidence="1" type="ORF">DSM106972_089130</name>
</gene>
<dbReference type="Proteomes" id="UP000271624">
    <property type="component" value="Unassembled WGS sequence"/>
</dbReference>
<organism evidence="1 2">
    <name type="scientific">Dulcicalothrix desertica PCC 7102</name>
    <dbReference type="NCBI Taxonomy" id="232991"/>
    <lineage>
        <taxon>Bacteria</taxon>
        <taxon>Bacillati</taxon>
        <taxon>Cyanobacteriota</taxon>
        <taxon>Cyanophyceae</taxon>
        <taxon>Nostocales</taxon>
        <taxon>Calotrichaceae</taxon>
        <taxon>Dulcicalothrix</taxon>
    </lineage>
</organism>
<protein>
    <submittedName>
        <fullName evidence="1">Uncharacterized protein</fullName>
    </submittedName>
</protein>